<dbReference type="InterPro" id="IPR013216">
    <property type="entry name" value="Methyltransf_11"/>
</dbReference>
<organism evidence="2 3">
    <name type="scientific">Actinoplanes ianthinogenes</name>
    <dbReference type="NCBI Taxonomy" id="122358"/>
    <lineage>
        <taxon>Bacteria</taxon>
        <taxon>Bacillati</taxon>
        <taxon>Actinomycetota</taxon>
        <taxon>Actinomycetes</taxon>
        <taxon>Micromonosporales</taxon>
        <taxon>Micromonosporaceae</taxon>
        <taxon>Actinoplanes</taxon>
    </lineage>
</organism>
<dbReference type="PANTHER" id="PTHR43591">
    <property type="entry name" value="METHYLTRANSFERASE"/>
    <property type="match status" value="1"/>
</dbReference>
<dbReference type="Gene3D" id="3.40.50.150">
    <property type="entry name" value="Vaccinia Virus protein VP39"/>
    <property type="match status" value="1"/>
</dbReference>
<evidence type="ECO:0000313" key="2">
    <source>
        <dbReference type="EMBL" id="BCJ41998.1"/>
    </source>
</evidence>
<dbReference type="RefSeq" id="WP_189334443.1">
    <property type="nucleotide sequence ID" value="NZ_AP023356.1"/>
</dbReference>
<feature type="domain" description="Methyltransferase type 11" evidence="1">
    <location>
        <begin position="58"/>
        <end position="153"/>
    </location>
</feature>
<name>A0ABM7LRS7_9ACTN</name>
<reference evidence="2 3" key="1">
    <citation type="submission" date="2020-08" db="EMBL/GenBank/DDBJ databases">
        <title>Whole genome shotgun sequence of Actinoplanes ianthinogenes NBRC 13996.</title>
        <authorList>
            <person name="Komaki H."/>
            <person name="Tamura T."/>
        </authorList>
    </citation>
    <scope>NUCLEOTIDE SEQUENCE [LARGE SCALE GENOMIC DNA]</scope>
    <source>
        <strain evidence="2 3">NBRC 13996</strain>
    </source>
</reference>
<dbReference type="Pfam" id="PF08241">
    <property type="entry name" value="Methyltransf_11"/>
    <property type="match status" value="1"/>
</dbReference>
<proteinExistence type="predicted"/>
<dbReference type="PANTHER" id="PTHR43591:SF24">
    <property type="entry name" value="2-METHOXY-6-POLYPRENYL-1,4-BENZOQUINOL METHYLASE, MITOCHONDRIAL"/>
    <property type="match status" value="1"/>
</dbReference>
<gene>
    <name evidence="2" type="ORF">Aiant_26550</name>
</gene>
<protein>
    <recommendedName>
        <fullName evidence="1">Methyltransferase type 11 domain-containing protein</fullName>
    </recommendedName>
</protein>
<dbReference type="CDD" id="cd02440">
    <property type="entry name" value="AdoMet_MTases"/>
    <property type="match status" value="1"/>
</dbReference>
<sequence>MEPAQKERTPFSDIDGLTASMSEMVLAALTEMGRHPEIRRVRRTGVDALRPALGARLLDAGSGSGEVARKLAAEVGPRGEVIALDHSAAITAAAVSRHDGSNVRYVVGDVGDLDLPDDCVDGVWCERVLQHVDDADRAIGELCRVTRPGGRLCLIDTDWDSLAFDGMPPRLWDTVARYVNRHFTPPQRDMGRTLRRRLVAAGLSGLTATPVTCLFGSPDSAAVVLPMVNPRVPADSWHAPLGLRDEWLACVEAAGARGDFLAVLTIWVVAGTVPDGLAPLGGISPR</sequence>
<evidence type="ECO:0000259" key="1">
    <source>
        <dbReference type="Pfam" id="PF08241"/>
    </source>
</evidence>
<dbReference type="EMBL" id="AP023356">
    <property type="protein sequence ID" value="BCJ41998.1"/>
    <property type="molecule type" value="Genomic_DNA"/>
</dbReference>
<keyword evidence="3" id="KW-1185">Reference proteome</keyword>
<dbReference type="Proteomes" id="UP000676967">
    <property type="component" value="Chromosome"/>
</dbReference>
<evidence type="ECO:0000313" key="3">
    <source>
        <dbReference type="Proteomes" id="UP000676967"/>
    </source>
</evidence>
<dbReference type="InterPro" id="IPR029063">
    <property type="entry name" value="SAM-dependent_MTases_sf"/>
</dbReference>
<dbReference type="SUPFAM" id="SSF53335">
    <property type="entry name" value="S-adenosyl-L-methionine-dependent methyltransferases"/>
    <property type="match status" value="1"/>
</dbReference>
<accession>A0ABM7LRS7</accession>